<evidence type="ECO:0000256" key="1">
    <source>
        <dbReference type="SAM" id="MobiDB-lite"/>
    </source>
</evidence>
<keyword evidence="3" id="KW-1185">Reference proteome</keyword>
<feature type="region of interest" description="Disordered" evidence="1">
    <location>
        <begin position="1"/>
        <end position="31"/>
    </location>
</feature>
<name>A0A182NYB4_9DIPT</name>
<organism evidence="2 3">
    <name type="scientific">Anopheles dirus</name>
    <dbReference type="NCBI Taxonomy" id="7168"/>
    <lineage>
        <taxon>Eukaryota</taxon>
        <taxon>Metazoa</taxon>
        <taxon>Ecdysozoa</taxon>
        <taxon>Arthropoda</taxon>
        <taxon>Hexapoda</taxon>
        <taxon>Insecta</taxon>
        <taxon>Pterygota</taxon>
        <taxon>Neoptera</taxon>
        <taxon>Endopterygota</taxon>
        <taxon>Diptera</taxon>
        <taxon>Nematocera</taxon>
        <taxon>Culicoidea</taxon>
        <taxon>Culicidae</taxon>
        <taxon>Anophelinae</taxon>
        <taxon>Anopheles</taxon>
    </lineage>
</organism>
<reference evidence="3" key="1">
    <citation type="submission" date="2013-03" db="EMBL/GenBank/DDBJ databases">
        <title>The Genome Sequence of Anopheles dirus WRAIR2.</title>
        <authorList>
            <consortium name="The Broad Institute Genomics Platform"/>
            <person name="Neafsey D.E."/>
            <person name="Walton C."/>
            <person name="Walker B."/>
            <person name="Young S.K."/>
            <person name="Zeng Q."/>
            <person name="Gargeya S."/>
            <person name="Fitzgerald M."/>
            <person name="Haas B."/>
            <person name="Abouelleil A."/>
            <person name="Allen A.W."/>
            <person name="Alvarado L."/>
            <person name="Arachchi H.M."/>
            <person name="Berlin A.M."/>
            <person name="Chapman S.B."/>
            <person name="Gainer-Dewar J."/>
            <person name="Goldberg J."/>
            <person name="Griggs A."/>
            <person name="Gujja S."/>
            <person name="Hansen M."/>
            <person name="Howarth C."/>
            <person name="Imamovic A."/>
            <person name="Ireland A."/>
            <person name="Larimer J."/>
            <person name="McCowan C."/>
            <person name="Murphy C."/>
            <person name="Pearson M."/>
            <person name="Poon T.W."/>
            <person name="Priest M."/>
            <person name="Roberts A."/>
            <person name="Saif S."/>
            <person name="Shea T."/>
            <person name="Sisk P."/>
            <person name="Sykes S."/>
            <person name="Wortman J."/>
            <person name="Nusbaum C."/>
            <person name="Birren B."/>
        </authorList>
    </citation>
    <scope>NUCLEOTIDE SEQUENCE [LARGE SCALE GENOMIC DNA]</scope>
    <source>
        <strain evidence="3">WRAIR2</strain>
    </source>
</reference>
<dbReference type="EnsemblMetazoa" id="ADIR014814-RA">
    <property type="protein sequence ID" value="ADIR014814-PA"/>
    <property type="gene ID" value="ADIR014814"/>
</dbReference>
<protein>
    <submittedName>
        <fullName evidence="2">Uncharacterized protein</fullName>
    </submittedName>
</protein>
<accession>A0A182NYB4</accession>
<proteinExistence type="predicted"/>
<dbReference type="VEuPathDB" id="VectorBase:ADIR014814"/>
<sequence length="31" mass="3413">MQSETATRRSNRRSIMPISVPPKEGGSARIV</sequence>
<dbReference type="AlphaFoldDB" id="A0A182NYB4"/>
<evidence type="ECO:0000313" key="2">
    <source>
        <dbReference type="EnsemblMetazoa" id="ADIR014814-PA"/>
    </source>
</evidence>
<reference evidence="2" key="2">
    <citation type="submission" date="2020-05" db="UniProtKB">
        <authorList>
            <consortium name="EnsemblMetazoa"/>
        </authorList>
    </citation>
    <scope>IDENTIFICATION</scope>
    <source>
        <strain evidence="2">WRAIR2</strain>
    </source>
</reference>
<evidence type="ECO:0000313" key="3">
    <source>
        <dbReference type="Proteomes" id="UP000075884"/>
    </source>
</evidence>
<dbReference type="Proteomes" id="UP000075884">
    <property type="component" value="Unassembled WGS sequence"/>
</dbReference>